<evidence type="ECO:0000313" key="4">
    <source>
        <dbReference type="Proteomes" id="UP000305067"/>
    </source>
</evidence>
<evidence type="ECO:0000256" key="1">
    <source>
        <dbReference type="SAM" id="Phobius"/>
    </source>
</evidence>
<sequence>MAEYAPLLQEEAYVKSESKTNSSLDELSLCSADFGSKESRELNITPPSILSSRIIRYSILVIVLCSIVDGILLVVGLYLSSQSSGAPIISIDNPYLFQEDIDSLPVKNAYINFDRLYGPGGRKSSPRPAVINMARAFTHVSSEEPEKKEAQWLDNMWPTADGYIPVDNRRLWVTSEVSTIAQFRVLDWGMENCTIVLHVPSQSDSSKHADPHWRRLGTPASTRLTLHQLDTLHKLNLPKLSYATKPRRLREIASVNLVYGEKMELPAFHCDSGSFYTVEVSCVGEDVHPGGECNLDYLALDRELTGLYIRQTQTI</sequence>
<keyword evidence="1" id="KW-1133">Transmembrane helix</keyword>
<protein>
    <recommendedName>
        <fullName evidence="2">Ubiquitin 3 binding protein But2 C-terminal domain-containing protein</fullName>
    </recommendedName>
</protein>
<proteinExistence type="predicted"/>
<reference evidence="3 4" key="1">
    <citation type="journal article" date="2019" name="Nat. Ecol. Evol.">
        <title>Megaphylogeny resolves global patterns of mushroom evolution.</title>
        <authorList>
            <person name="Varga T."/>
            <person name="Krizsan K."/>
            <person name="Foldi C."/>
            <person name="Dima B."/>
            <person name="Sanchez-Garcia M."/>
            <person name="Sanchez-Ramirez S."/>
            <person name="Szollosi G.J."/>
            <person name="Szarkandi J.G."/>
            <person name="Papp V."/>
            <person name="Albert L."/>
            <person name="Andreopoulos W."/>
            <person name="Angelini C."/>
            <person name="Antonin V."/>
            <person name="Barry K.W."/>
            <person name="Bougher N.L."/>
            <person name="Buchanan P."/>
            <person name="Buyck B."/>
            <person name="Bense V."/>
            <person name="Catcheside P."/>
            <person name="Chovatia M."/>
            <person name="Cooper J."/>
            <person name="Damon W."/>
            <person name="Desjardin D."/>
            <person name="Finy P."/>
            <person name="Geml J."/>
            <person name="Haridas S."/>
            <person name="Hughes K."/>
            <person name="Justo A."/>
            <person name="Karasinski D."/>
            <person name="Kautmanova I."/>
            <person name="Kiss B."/>
            <person name="Kocsube S."/>
            <person name="Kotiranta H."/>
            <person name="LaButti K.M."/>
            <person name="Lechner B.E."/>
            <person name="Liimatainen K."/>
            <person name="Lipzen A."/>
            <person name="Lukacs Z."/>
            <person name="Mihaltcheva S."/>
            <person name="Morgado L.N."/>
            <person name="Niskanen T."/>
            <person name="Noordeloos M.E."/>
            <person name="Ohm R.A."/>
            <person name="Ortiz-Santana B."/>
            <person name="Ovrebo C."/>
            <person name="Racz N."/>
            <person name="Riley R."/>
            <person name="Savchenko A."/>
            <person name="Shiryaev A."/>
            <person name="Soop K."/>
            <person name="Spirin V."/>
            <person name="Szebenyi C."/>
            <person name="Tomsovsky M."/>
            <person name="Tulloss R.E."/>
            <person name="Uehling J."/>
            <person name="Grigoriev I.V."/>
            <person name="Vagvolgyi C."/>
            <person name="Papp T."/>
            <person name="Martin F.M."/>
            <person name="Miettinen O."/>
            <person name="Hibbett D.S."/>
            <person name="Nagy L.G."/>
        </authorList>
    </citation>
    <scope>NUCLEOTIDE SEQUENCE [LARGE SCALE GENOMIC DNA]</scope>
    <source>
        <strain evidence="3 4">CBS 309.79</strain>
    </source>
</reference>
<evidence type="ECO:0000313" key="3">
    <source>
        <dbReference type="EMBL" id="TFL00362.1"/>
    </source>
</evidence>
<evidence type="ECO:0000259" key="2">
    <source>
        <dbReference type="Pfam" id="PF09792"/>
    </source>
</evidence>
<organism evidence="3 4">
    <name type="scientific">Pterulicium gracile</name>
    <dbReference type="NCBI Taxonomy" id="1884261"/>
    <lineage>
        <taxon>Eukaryota</taxon>
        <taxon>Fungi</taxon>
        <taxon>Dikarya</taxon>
        <taxon>Basidiomycota</taxon>
        <taxon>Agaricomycotina</taxon>
        <taxon>Agaricomycetes</taxon>
        <taxon>Agaricomycetidae</taxon>
        <taxon>Agaricales</taxon>
        <taxon>Pleurotineae</taxon>
        <taxon>Pterulaceae</taxon>
        <taxon>Pterulicium</taxon>
    </lineage>
</organism>
<dbReference type="InterPro" id="IPR018620">
    <property type="entry name" value="Ubiquitin3-bd_protein_But2_C"/>
</dbReference>
<dbReference type="Pfam" id="PF09792">
    <property type="entry name" value="But2"/>
    <property type="match status" value="1"/>
</dbReference>
<keyword evidence="4" id="KW-1185">Reference proteome</keyword>
<feature type="transmembrane region" description="Helical" evidence="1">
    <location>
        <begin position="57"/>
        <end position="79"/>
    </location>
</feature>
<feature type="domain" description="Ubiquitin 3 binding protein But2 C-terminal" evidence="2">
    <location>
        <begin position="173"/>
        <end position="284"/>
    </location>
</feature>
<accession>A0A5C3QF68</accession>
<dbReference type="Proteomes" id="UP000305067">
    <property type="component" value="Unassembled WGS sequence"/>
</dbReference>
<name>A0A5C3QF68_9AGAR</name>
<dbReference type="OrthoDB" id="3350619at2759"/>
<keyword evidence="1" id="KW-0472">Membrane</keyword>
<dbReference type="AlphaFoldDB" id="A0A5C3QF68"/>
<dbReference type="EMBL" id="ML178829">
    <property type="protein sequence ID" value="TFL00362.1"/>
    <property type="molecule type" value="Genomic_DNA"/>
</dbReference>
<gene>
    <name evidence="3" type="ORF">BDV98DRAFT_531471</name>
</gene>
<keyword evidence="1" id="KW-0812">Transmembrane</keyword>